<feature type="transmembrane region" description="Helical" evidence="2">
    <location>
        <begin position="290"/>
        <end position="311"/>
    </location>
</feature>
<reference evidence="3 4" key="1">
    <citation type="submission" date="2023-08" db="EMBL/GenBank/DDBJ databases">
        <title>Black Yeasts Isolated from many extreme environments.</title>
        <authorList>
            <person name="Coleine C."/>
            <person name="Stajich J.E."/>
            <person name="Selbmann L."/>
        </authorList>
    </citation>
    <scope>NUCLEOTIDE SEQUENCE [LARGE SCALE GENOMIC DNA]</scope>
    <source>
        <strain evidence="3 4">CCFEE 5935</strain>
    </source>
</reference>
<dbReference type="AlphaFoldDB" id="A0AAV9P5M5"/>
<feature type="transmembrane region" description="Helical" evidence="2">
    <location>
        <begin position="255"/>
        <end position="278"/>
    </location>
</feature>
<proteinExistence type="predicted"/>
<protein>
    <submittedName>
        <fullName evidence="3">Uncharacterized protein</fullName>
    </submittedName>
</protein>
<feature type="compositionally biased region" description="Polar residues" evidence="1">
    <location>
        <begin position="29"/>
        <end position="42"/>
    </location>
</feature>
<feature type="region of interest" description="Disordered" evidence="1">
    <location>
        <begin position="91"/>
        <end position="115"/>
    </location>
</feature>
<feature type="region of interest" description="Disordered" evidence="1">
    <location>
        <begin position="1"/>
        <end position="42"/>
    </location>
</feature>
<sequence length="389" mass="43231">MPSTPPFERTRRRRDGQTYNDGPHINRRWTPNTRRNYAAQPPSQQNLKALHERVAELASSALHPEDQKIPSEQRILYVLEQLDAIAHSLLDIHPNKDSPPSDREPSPKKSKDTTATSALLGSVNARRYPAFLSADSLLTLISTRAEDLMHAPSIFLTPAILRAYTNLQTLLDRPQTFPTIFHLYATKPSPSRTPSGELNQIPVKPHTAKSAIPPSVATLALDSAIRSHDLPLSIAIINTTFATPSHHRSKLLRHALLPSTLLALAPVSAYALATQFSLLQTTMTAPHATGIAFAGFLTYIGTVASLGYVVVTTANDQMDRVTWARGVPLWERWIREEERAAWDKVAGEWGFKDPGRRGEEEGGEWEVLREEVGRRGMGLDRVELMEGME</sequence>
<name>A0AAV9P5M5_9PEZI</name>
<keyword evidence="4" id="KW-1185">Reference proteome</keyword>
<organism evidence="3 4">
    <name type="scientific">Saxophila tyrrhenica</name>
    <dbReference type="NCBI Taxonomy" id="1690608"/>
    <lineage>
        <taxon>Eukaryota</taxon>
        <taxon>Fungi</taxon>
        <taxon>Dikarya</taxon>
        <taxon>Ascomycota</taxon>
        <taxon>Pezizomycotina</taxon>
        <taxon>Dothideomycetes</taxon>
        <taxon>Dothideomycetidae</taxon>
        <taxon>Mycosphaerellales</taxon>
        <taxon>Extremaceae</taxon>
        <taxon>Saxophila</taxon>
    </lineage>
</organism>
<keyword evidence="2" id="KW-1133">Transmembrane helix</keyword>
<feature type="compositionally biased region" description="Basic and acidic residues" evidence="1">
    <location>
        <begin position="93"/>
        <end position="112"/>
    </location>
</feature>
<comment type="caution">
    <text evidence="3">The sequence shown here is derived from an EMBL/GenBank/DDBJ whole genome shotgun (WGS) entry which is preliminary data.</text>
</comment>
<keyword evidence="2" id="KW-0472">Membrane</keyword>
<dbReference type="Proteomes" id="UP001337655">
    <property type="component" value="Unassembled WGS sequence"/>
</dbReference>
<evidence type="ECO:0000313" key="4">
    <source>
        <dbReference type="Proteomes" id="UP001337655"/>
    </source>
</evidence>
<evidence type="ECO:0000256" key="1">
    <source>
        <dbReference type="SAM" id="MobiDB-lite"/>
    </source>
</evidence>
<dbReference type="GeneID" id="89927896"/>
<keyword evidence="2" id="KW-0812">Transmembrane</keyword>
<evidence type="ECO:0000256" key="2">
    <source>
        <dbReference type="SAM" id="Phobius"/>
    </source>
</evidence>
<evidence type="ECO:0000313" key="3">
    <source>
        <dbReference type="EMBL" id="KAK5167989.1"/>
    </source>
</evidence>
<gene>
    <name evidence="3" type="ORF">LTR77_006556</name>
</gene>
<dbReference type="EMBL" id="JAVRRT010000010">
    <property type="protein sequence ID" value="KAK5167989.1"/>
    <property type="molecule type" value="Genomic_DNA"/>
</dbReference>
<dbReference type="RefSeq" id="XP_064657599.1">
    <property type="nucleotide sequence ID" value="XM_064803798.1"/>
</dbReference>
<accession>A0AAV9P5M5</accession>